<feature type="domain" description="Soluble ligand binding" evidence="3">
    <location>
        <begin position="285"/>
        <end position="338"/>
    </location>
</feature>
<dbReference type="InterPro" id="IPR049712">
    <property type="entry name" value="Poly_export"/>
</dbReference>
<evidence type="ECO:0000259" key="3">
    <source>
        <dbReference type="Pfam" id="PF10531"/>
    </source>
</evidence>
<comment type="caution">
    <text evidence="4">The sequence shown here is derived from an EMBL/GenBank/DDBJ whole genome shotgun (WGS) entry which is preliminary data.</text>
</comment>
<dbReference type="Pfam" id="PF02563">
    <property type="entry name" value="Poly_export"/>
    <property type="match status" value="1"/>
</dbReference>
<dbReference type="PANTHER" id="PTHR33619">
    <property type="entry name" value="POLYSACCHARIDE EXPORT PROTEIN GFCE-RELATED"/>
    <property type="match status" value="1"/>
</dbReference>
<reference evidence="4" key="1">
    <citation type="submission" date="2023-05" db="EMBL/GenBank/DDBJ databases">
        <title>Anaerotaeda fermentans gen. nov., sp. nov., a novel anaerobic planctomycete of the new family within the order Sedimentisphaerales isolated from Taman Peninsula, Russia.</title>
        <authorList>
            <person name="Khomyakova M.A."/>
            <person name="Merkel A.Y."/>
            <person name="Slobodkin A.I."/>
        </authorList>
    </citation>
    <scope>NUCLEOTIDE SEQUENCE</scope>
    <source>
        <strain evidence="4">M17dextr</strain>
    </source>
</reference>
<sequence length="824" mass="90731">MLLVSGFGVLAGGTVMAQPIPRAAEMGQVPTGTLSNQGRIDAQRIQETLRSSAAQLEPEAEPNDLDVPEPVERLAEREPSAVERLIAGDITPEVSTRLQQFGYDVFARPVSTFAPVTHVPVGPDYVIGPGDSFSVTLWGRVDAQFALQVDRDGQVVVPQVGALRVWGMKFGELESYLQHELGRKYTDFRMSIAMDRLRTMRVFVVGEAAAPGSYTVSSLSTVINALVAAGGPSRNGSLRTIQLRRSGAEAITIDLYDFLLGGDRSGDLRLQDGDAIFIPLIGPVAGVAGNVKRPAIYEMAGPATLGEVLDLAGGVTFAGWLQRVQVERIENHRKRIVVDFNLADSPGDNDQQGSLDTPVRDGDVVKIFSVAAGEHEIVRLEGHVVRPGTYEWKQGMRLADILTSYEVLLPQPNLDYGQIERLVPPDLHATYLPFDPGRVLAGDEAANLELEQYDTIRIFRWDQRNFQTATISGMVFDPNQYRLVPNMRVSDLIDAAGGLRKDAYHRAAEVTRRHISQDGVSTETIDVDLARALTGDPEHDILLSDRDTLVVRPVPELDFDRTVAIRGEVRFPGRYPIRRGEALSSLIERAGGYTEKAYLKGAVFTRDSARQTQRRRLEQMIRQLEESMLGGAEQALGAALDAETVRGQQAALDAKKELLARLRASEITGRVVVRLTPVEQLRGTNYDLELEDGDELLVPQMPGVVHVVGEVFNETSLLYEPEGTVNYYLRRVGGMTRDADTKQVSVIRADGSVISRQQDRGGLVFWDNQYNQWSFGGFLNAPLEPGDTIVVPRKLDRYFWLKTTKDITQIVFQIAVAAGVVLAI</sequence>
<proteinExistence type="predicted"/>
<feature type="domain" description="Soluble ligand binding" evidence="3">
    <location>
        <begin position="201"/>
        <end position="247"/>
    </location>
</feature>
<protein>
    <submittedName>
        <fullName evidence="4">SLBB domain-containing protein</fullName>
    </submittedName>
</protein>
<dbReference type="Proteomes" id="UP001431776">
    <property type="component" value="Unassembled WGS sequence"/>
</dbReference>
<keyword evidence="5" id="KW-1185">Reference proteome</keyword>
<organism evidence="4 5">
    <name type="scientific">Anaerobaca lacustris</name>
    <dbReference type="NCBI Taxonomy" id="3044600"/>
    <lineage>
        <taxon>Bacteria</taxon>
        <taxon>Pseudomonadati</taxon>
        <taxon>Planctomycetota</taxon>
        <taxon>Phycisphaerae</taxon>
        <taxon>Sedimentisphaerales</taxon>
        <taxon>Anaerobacaceae</taxon>
        <taxon>Anaerobaca</taxon>
    </lineage>
</organism>
<name>A0AAW6TUM7_9BACT</name>
<dbReference type="GO" id="GO:0015159">
    <property type="term" value="F:polysaccharide transmembrane transporter activity"/>
    <property type="evidence" value="ECO:0007669"/>
    <property type="project" value="InterPro"/>
</dbReference>
<dbReference type="InterPro" id="IPR003715">
    <property type="entry name" value="Poly_export_N"/>
</dbReference>
<dbReference type="Pfam" id="PF10531">
    <property type="entry name" value="SLBB"/>
    <property type="match status" value="6"/>
</dbReference>
<feature type="domain" description="Soluble ligand binding" evidence="3">
    <location>
        <begin position="563"/>
        <end position="607"/>
    </location>
</feature>
<keyword evidence="1" id="KW-0732">Signal</keyword>
<evidence type="ECO:0000259" key="2">
    <source>
        <dbReference type="Pfam" id="PF02563"/>
    </source>
</evidence>
<evidence type="ECO:0000256" key="1">
    <source>
        <dbReference type="ARBA" id="ARBA00022729"/>
    </source>
</evidence>
<dbReference type="AlphaFoldDB" id="A0AAW6TUM7"/>
<dbReference type="RefSeq" id="WP_349243576.1">
    <property type="nucleotide sequence ID" value="NZ_JASCXX010000003.1"/>
</dbReference>
<evidence type="ECO:0000313" key="5">
    <source>
        <dbReference type="Proteomes" id="UP001431776"/>
    </source>
</evidence>
<gene>
    <name evidence="4" type="ORF">QJ522_03835</name>
</gene>
<feature type="domain" description="Polysaccharide export protein N-terminal" evidence="2">
    <location>
        <begin position="120"/>
        <end position="193"/>
    </location>
</feature>
<feature type="domain" description="Soluble ligand binding" evidence="3">
    <location>
        <begin position="377"/>
        <end position="402"/>
    </location>
</feature>
<evidence type="ECO:0000313" key="4">
    <source>
        <dbReference type="EMBL" id="MDI6448167.1"/>
    </source>
</evidence>
<dbReference type="PANTHER" id="PTHR33619:SF3">
    <property type="entry name" value="POLYSACCHARIDE EXPORT PROTEIN GFCE-RELATED"/>
    <property type="match status" value="1"/>
</dbReference>
<dbReference type="InterPro" id="IPR019554">
    <property type="entry name" value="Soluble_ligand-bd"/>
</dbReference>
<feature type="domain" description="Soluble ligand binding" evidence="3">
    <location>
        <begin position="704"/>
        <end position="755"/>
    </location>
</feature>
<dbReference type="EMBL" id="JASCXX010000003">
    <property type="protein sequence ID" value="MDI6448167.1"/>
    <property type="molecule type" value="Genomic_DNA"/>
</dbReference>
<dbReference type="Gene3D" id="3.10.560.10">
    <property type="entry name" value="Outer membrane lipoprotein wza domain like"/>
    <property type="match status" value="6"/>
</dbReference>
<feature type="domain" description="Soluble ligand binding" evidence="3">
    <location>
        <begin position="469"/>
        <end position="513"/>
    </location>
</feature>
<accession>A0AAW6TUM7</accession>